<evidence type="ECO:0000313" key="2">
    <source>
        <dbReference type="Proteomes" id="UP000234585"/>
    </source>
</evidence>
<evidence type="ECO:0000313" key="1">
    <source>
        <dbReference type="EMBL" id="PLB39192.1"/>
    </source>
</evidence>
<gene>
    <name evidence="1" type="ORF">BDW47DRAFT_103828</name>
</gene>
<dbReference type="EMBL" id="KZ559131">
    <property type="protein sequence ID" value="PLB39192.1"/>
    <property type="molecule type" value="Genomic_DNA"/>
</dbReference>
<name>A0A2I2FEX3_ASPCN</name>
<proteinExistence type="predicted"/>
<dbReference type="AlphaFoldDB" id="A0A2I2FEX3"/>
<dbReference type="RefSeq" id="XP_024673204.1">
    <property type="nucleotide sequence ID" value="XM_024812175.1"/>
</dbReference>
<keyword evidence="2" id="KW-1185">Reference proteome</keyword>
<protein>
    <submittedName>
        <fullName evidence="1">Uncharacterized protein</fullName>
    </submittedName>
</protein>
<dbReference type="Proteomes" id="UP000234585">
    <property type="component" value="Unassembled WGS sequence"/>
</dbReference>
<dbReference type="GeneID" id="36519335"/>
<sequence length="64" mass="7645">MCIRFPFSVWLIKPKIGIIFSFLFLLWALFFLVSVSGQVKLSQTQRPTTLAWRIQTKRENHQYN</sequence>
<accession>A0A2I2FEX3</accession>
<organism evidence="1 2">
    <name type="scientific">Aspergillus candidus</name>
    <dbReference type="NCBI Taxonomy" id="41067"/>
    <lineage>
        <taxon>Eukaryota</taxon>
        <taxon>Fungi</taxon>
        <taxon>Dikarya</taxon>
        <taxon>Ascomycota</taxon>
        <taxon>Pezizomycotina</taxon>
        <taxon>Eurotiomycetes</taxon>
        <taxon>Eurotiomycetidae</taxon>
        <taxon>Eurotiales</taxon>
        <taxon>Aspergillaceae</taxon>
        <taxon>Aspergillus</taxon>
        <taxon>Aspergillus subgen. Circumdati</taxon>
    </lineage>
</organism>
<feature type="non-terminal residue" evidence="1">
    <location>
        <position position="64"/>
    </location>
</feature>
<reference evidence="1 2" key="1">
    <citation type="submission" date="2017-12" db="EMBL/GenBank/DDBJ databases">
        <authorList>
            <consortium name="DOE Joint Genome Institute"/>
            <person name="Haridas S."/>
            <person name="Kjaerbolling I."/>
            <person name="Vesth T.C."/>
            <person name="Frisvad J.C."/>
            <person name="Nybo J.L."/>
            <person name="Theobald S."/>
            <person name="Kuo A."/>
            <person name="Bowyer P."/>
            <person name="Matsuda Y."/>
            <person name="Mondo S."/>
            <person name="Lyhne E.K."/>
            <person name="Kogle M.E."/>
            <person name="Clum A."/>
            <person name="Lipzen A."/>
            <person name="Salamov A."/>
            <person name="Ngan C.Y."/>
            <person name="Daum C."/>
            <person name="Chiniquy J."/>
            <person name="Barry K."/>
            <person name="LaButti K."/>
            <person name="Simmons B.A."/>
            <person name="Magnuson J.K."/>
            <person name="Mortensen U.H."/>
            <person name="Larsen T.O."/>
            <person name="Grigoriev I.V."/>
            <person name="Baker S.E."/>
            <person name="Andersen M.R."/>
            <person name="Nordberg H.P."/>
            <person name="Cantor M.N."/>
            <person name="Hua S.X."/>
        </authorList>
    </citation>
    <scope>NUCLEOTIDE SEQUENCE [LARGE SCALE GENOMIC DNA]</scope>
    <source>
        <strain evidence="1 2">CBS 102.13</strain>
    </source>
</reference>